<evidence type="ECO:0000256" key="2">
    <source>
        <dbReference type="SAM" id="SignalP"/>
    </source>
</evidence>
<dbReference type="STRING" id="7370.A0A1I8NKT6"/>
<organism evidence="3">
    <name type="scientific">Musca domestica</name>
    <name type="common">House fly</name>
    <dbReference type="NCBI Taxonomy" id="7370"/>
    <lineage>
        <taxon>Eukaryota</taxon>
        <taxon>Metazoa</taxon>
        <taxon>Ecdysozoa</taxon>
        <taxon>Arthropoda</taxon>
        <taxon>Hexapoda</taxon>
        <taxon>Insecta</taxon>
        <taxon>Pterygota</taxon>
        <taxon>Neoptera</taxon>
        <taxon>Endopterygota</taxon>
        <taxon>Diptera</taxon>
        <taxon>Brachycera</taxon>
        <taxon>Muscomorpha</taxon>
        <taxon>Muscoidea</taxon>
        <taxon>Muscidae</taxon>
        <taxon>Musca</taxon>
    </lineage>
</organism>
<name>A0A1I8NKT6_MUSDO</name>
<keyword evidence="2" id="KW-0732">Signal</keyword>
<feature type="compositionally biased region" description="Acidic residues" evidence="1">
    <location>
        <begin position="141"/>
        <end position="154"/>
    </location>
</feature>
<dbReference type="AlphaFoldDB" id="A0A1I8NKT6"/>
<feature type="region of interest" description="Disordered" evidence="1">
    <location>
        <begin position="115"/>
        <end position="157"/>
    </location>
</feature>
<feature type="chain" id="PRO_5044561830" evidence="2">
    <location>
        <begin position="21"/>
        <end position="320"/>
    </location>
</feature>
<feature type="region of interest" description="Disordered" evidence="1">
    <location>
        <begin position="51"/>
        <end position="96"/>
    </location>
</feature>
<dbReference type="EnsemblMetazoa" id="MDOA016761-RA">
    <property type="protein sequence ID" value="MDOA016761-PA"/>
    <property type="gene ID" value="MDOA016761"/>
</dbReference>
<reference evidence="3" key="1">
    <citation type="submission" date="2020-05" db="UniProtKB">
        <authorList>
            <consortium name="EnsemblMetazoa"/>
        </authorList>
    </citation>
    <scope>IDENTIFICATION</scope>
    <source>
        <strain evidence="3">Aabys</strain>
    </source>
</reference>
<dbReference type="KEGG" id="mde:105262039"/>
<sequence length="320" mass="36411">MLIAKGFIFVIVYISIEVDCSITPNEDTIDWEKIKPGDLLYSLDTFISGQKQPSNFNNNNSQMSKEKSNGQTVPNRSAERNIPLQRRADGVSPEVQPYDYDTAYETFVQKYFGDSTKANSDSTSTENYDKDSNDSGVENLSAEESEEGGDEIPLTEESKFYNKAERCKNVIKNHSNCRICTNKNGETSENCSYNRQSAPKSFAIKIENKYRKQRKLLPSESVENSFEKTSRSDDSAVPTCTQKRSRESVCYHCETSVGENTIHCYSDTTQHKTDSMKEENKENTHKRIYKRTVMYTYENVTRPPLSTPSSSIDDKHDLLA</sequence>
<dbReference type="RefSeq" id="XP_011293905.2">
    <property type="nucleotide sequence ID" value="XM_011295603.3"/>
</dbReference>
<proteinExistence type="predicted"/>
<feature type="compositionally biased region" description="Polar residues" evidence="1">
    <location>
        <begin position="116"/>
        <end position="126"/>
    </location>
</feature>
<gene>
    <name evidence="3" type="primary">105262039</name>
</gene>
<evidence type="ECO:0000256" key="1">
    <source>
        <dbReference type="SAM" id="MobiDB-lite"/>
    </source>
</evidence>
<evidence type="ECO:0000313" key="3">
    <source>
        <dbReference type="EnsemblMetazoa" id="MDOA016761-PA"/>
    </source>
</evidence>
<dbReference type="VEuPathDB" id="VectorBase:MDOMA2_016039"/>
<accession>A0A1I8NKT6</accession>
<protein>
    <submittedName>
        <fullName evidence="3">Uncharacterized protein</fullName>
    </submittedName>
</protein>
<feature type="signal peptide" evidence="2">
    <location>
        <begin position="1"/>
        <end position="20"/>
    </location>
</feature>
<dbReference type="OrthoDB" id="1734063at2759"/>
<feature type="compositionally biased region" description="Polar residues" evidence="1">
    <location>
        <begin position="51"/>
        <end position="75"/>
    </location>
</feature>
<feature type="region of interest" description="Disordered" evidence="1">
    <location>
        <begin position="301"/>
        <end position="320"/>
    </location>
</feature>
<dbReference type="VEuPathDB" id="VectorBase:MDOA016761"/>